<name>A0A1I0WZ99_9PSEU</name>
<proteinExistence type="predicted"/>
<organism evidence="2 3">
    <name type="scientific">Amycolatopsis marina</name>
    <dbReference type="NCBI Taxonomy" id="490629"/>
    <lineage>
        <taxon>Bacteria</taxon>
        <taxon>Bacillati</taxon>
        <taxon>Actinomycetota</taxon>
        <taxon>Actinomycetes</taxon>
        <taxon>Pseudonocardiales</taxon>
        <taxon>Pseudonocardiaceae</taxon>
        <taxon>Amycolatopsis</taxon>
    </lineage>
</organism>
<dbReference type="RefSeq" id="WP_143101771.1">
    <property type="nucleotide sequence ID" value="NZ_FOKG01000002.1"/>
</dbReference>
<evidence type="ECO:0000313" key="3">
    <source>
        <dbReference type="Proteomes" id="UP000243799"/>
    </source>
</evidence>
<feature type="compositionally biased region" description="Low complexity" evidence="1">
    <location>
        <begin position="80"/>
        <end position="92"/>
    </location>
</feature>
<gene>
    <name evidence="2" type="ORF">SAMN05216266_102298</name>
</gene>
<evidence type="ECO:0000313" key="2">
    <source>
        <dbReference type="EMBL" id="SFA93416.1"/>
    </source>
</evidence>
<sequence>MDDEVSVAQLLEREGWDEHAPPKPGSRLRVLAVMGAVVLGCGVAAVLVRPAPNEEPQALWPEETNVIGVPGTPTGGGLPGAATVTATIADTTSVDDRASSEESSAEDGADDSSESSTPSDATSSVVRTSDPPAPTGGSSSARDDRPDPTDDPSETRSSTQPPPATTTTRPRDDCWFPLFC</sequence>
<reference evidence="3" key="1">
    <citation type="submission" date="2016-10" db="EMBL/GenBank/DDBJ databases">
        <authorList>
            <person name="Varghese N."/>
            <person name="Submissions S."/>
        </authorList>
    </citation>
    <scope>NUCLEOTIDE SEQUENCE [LARGE SCALE GENOMIC DNA]</scope>
    <source>
        <strain evidence="3">CGMCC 4.3568</strain>
    </source>
</reference>
<dbReference type="Proteomes" id="UP000243799">
    <property type="component" value="Unassembled WGS sequence"/>
</dbReference>
<dbReference type="AlphaFoldDB" id="A0A1I0WZ99"/>
<feature type="region of interest" description="Disordered" evidence="1">
    <location>
        <begin position="70"/>
        <end position="175"/>
    </location>
</feature>
<protein>
    <submittedName>
        <fullName evidence="2">Uncharacterized protein</fullName>
    </submittedName>
</protein>
<feature type="compositionally biased region" description="Acidic residues" evidence="1">
    <location>
        <begin position="103"/>
        <end position="113"/>
    </location>
</feature>
<evidence type="ECO:0000256" key="1">
    <source>
        <dbReference type="SAM" id="MobiDB-lite"/>
    </source>
</evidence>
<keyword evidence="3" id="KW-1185">Reference proteome</keyword>
<feature type="compositionally biased region" description="Low complexity" evidence="1">
    <location>
        <begin position="114"/>
        <end position="124"/>
    </location>
</feature>
<accession>A0A1I0WZ99</accession>
<dbReference type="EMBL" id="FOKG01000002">
    <property type="protein sequence ID" value="SFA93416.1"/>
    <property type="molecule type" value="Genomic_DNA"/>
</dbReference>